<keyword evidence="3" id="KW-1185">Reference proteome</keyword>
<sequence>MRGAEAELATSPAKVVATLPAPIEAAELKQLQSVQLQALQALVEFCAERSIRLCLLAGSALGARRHKGIIPWDDDIDVGMLRADFERFIAASADFPPNFYVQYWLEDRSLAQPLAKIRVNDTVLVEQGSAESGGHKGIAIDLFPLDNVPASRVALGRHRLWINIWRRILMHQRGYMVGQGSLIKRAADTLIAGVARLLSPDTVQRRLHARITSFQQVPTGVVAAAAGSYPATVESIPLSWIECAEPMRFHHLEVLCPSPVDAYLTQFYGDFMELPAPEKRVNKHAIVKLEFAS</sequence>
<reference evidence="2 3" key="1">
    <citation type="submission" date="2020-03" db="EMBL/GenBank/DDBJ databases">
        <title>Sphingomonas sp. nov., isolated from fish.</title>
        <authorList>
            <person name="Hyun D.-W."/>
            <person name="Bae J.-W."/>
        </authorList>
    </citation>
    <scope>NUCLEOTIDE SEQUENCE [LARGE SCALE GENOMIC DNA]</scope>
    <source>
        <strain evidence="2 3">HDW15C</strain>
    </source>
</reference>
<name>A0A6G7ZNA3_9SPHN</name>
<gene>
    <name evidence="2" type="ORF">G7078_06080</name>
</gene>
<evidence type="ECO:0000259" key="1">
    <source>
        <dbReference type="Pfam" id="PF04991"/>
    </source>
</evidence>
<evidence type="ECO:0000313" key="3">
    <source>
        <dbReference type="Proteomes" id="UP000502502"/>
    </source>
</evidence>
<organism evidence="2 3">
    <name type="scientific">Sphingomonas sinipercae</name>
    <dbReference type="NCBI Taxonomy" id="2714944"/>
    <lineage>
        <taxon>Bacteria</taxon>
        <taxon>Pseudomonadati</taxon>
        <taxon>Pseudomonadota</taxon>
        <taxon>Alphaproteobacteria</taxon>
        <taxon>Sphingomonadales</taxon>
        <taxon>Sphingomonadaceae</taxon>
        <taxon>Sphingomonas</taxon>
    </lineage>
</organism>
<dbReference type="Proteomes" id="UP000502502">
    <property type="component" value="Chromosome"/>
</dbReference>
<proteinExistence type="predicted"/>
<protein>
    <submittedName>
        <fullName evidence="2">LicD family protein</fullName>
    </submittedName>
</protein>
<dbReference type="InterPro" id="IPR052942">
    <property type="entry name" value="LPS_cholinephosphotransferase"/>
</dbReference>
<dbReference type="RefSeq" id="WP_166094049.1">
    <property type="nucleotide sequence ID" value="NZ_CP049871.1"/>
</dbReference>
<feature type="domain" description="LicD/FKTN/FKRP nucleotidyltransferase" evidence="1">
    <location>
        <begin position="46"/>
        <end position="269"/>
    </location>
</feature>
<dbReference type="Pfam" id="PF04991">
    <property type="entry name" value="LicD"/>
    <property type="match status" value="1"/>
</dbReference>
<dbReference type="AlphaFoldDB" id="A0A6G7ZNA3"/>
<dbReference type="PANTHER" id="PTHR43404">
    <property type="entry name" value="LIPOPOLYSACCHARIDE CHOLINEPHOSPHOTRANSFERASE LICD"/>
    <property type="match status" value="1"/>
</dbReference>
<dbReference type="GO" id="GO:0009100">
    <property type="term" value="P:glycoprotein metabolic process"/>
    <property type="evidence" value="ECO:0007669"/>
    <property type="project" value="UniProtKB-ARBA"/>
</dbReference>
<evidence type="ECO:0000313" key="2">
    <source>
        <dbReference type="EMBL" id="QIL02399.1"/>
    </source>
</evidence>
<dbReference type="KEGG" id="ssin:G7078_06080"/>
<dbReference type="InterPro" id="IPR007074">
    <property type="entry name" value="LicD/FKTN/FKRP_NTP_transf"/>
</dbReference>
<accession>A0A6G7ZNA3</accession>
<dbReference type="EMBL" id="CP049871">
    <property type="protein sequence ID" value="QIL02399.1"/>
    <property type="molecule type" value="Genomic_DNA"/>
</dbReference>
<dbReference type="PANTHER" id="PTHR43404:SF2">
    <property type="entry name" value="LIPOPOLYSACCHARIDE CHOLINEPHOSPHOTRANSFERASE LICD"/>
    <property type="match status" value="1"/>
</dbReference>